<sequence length="367" mass="41198">MARPHIAAVLEDKVFGRVEKVLRRRGWQERLHGYTGYGTAEQARILARVLLSRSEPRQAGTLRDEEEPDDDDAQPAEAIYQALRGWRHFVTAPALNAPVSVTLGEARLECRVDRGGYLDLDVSGHGLEPGWHTAEIRAGNGDTVEAPVRIMEPAVEVGLVSDIDDTVMVTHLPRLFIAAWNTFFRQEFAREVVPGMAALFRSLVAERPGMPVFYLSTGAWNTAPTLTRFLRRNNYPEGPLLLTDWGATNTGWFRSGQQHKSHELHRLLRDFPGMRWILVGDDGQHDPTIYGEFSQQHPEAVEAVLIRQLTTAQQMLSHGLPIANDELLGKDYFGVPMLRAPDGFSLHRILAVSRQRLADLRPRTSHA</sequence>
<protein>
    <submittedName>
        <fullName evidence="2">DUF2183 domain-containing protein</fullName>
    </submittedName>
</protein>
<evidence type="ECO:0000259" key="1">
    <source>
        <dbReference type="Pfam" id="PF09949"/>
    </source>
</evidence>
<name>A0ABY4YJK6_9MICO</name>
<dbReference type="PANTHER" id="PTHR28208:SF3">
    <property type="entry name" value="PHOSPHATIDATE PHOSPHATASE APP1"/>
    <property type="match status" value="1"/>
</dbReference>
<dbReference type="PANTHER" id="PTHR28208">
    <property type="entry name" value="PHOSPHATIDATE PHOSPHATASE APP1"/>
    <property type="match status" value="1"/>
</dbReference>
<dbReference type="EMBL" id="CP099490">
    <property type="protein sequence ID" value="USQ76430.1"/>
    <property type="molecule type" value="Genomic_DNA"/>
</dbReference>
<accession>A0ABY4YJK6</accession>
<reference evidence="2" key="1">
    <citation type="submission" date="2022-06" db="EMBL/GenBank/DDBJ databases">
        <title>Ornithinimicrobium JY.X270.</title>
        <authorList>
            <person name="Huang Y."/>
        </authorList>
    </citation>
    <scope>NUCLEOTIDE SEQUENCE</scope>
    <source>
        <strain evidence="2">JY.X270</strain>
    </source>
</reference>
<organism evidence="2 3">
    <name type="scientific">Ornithinimicrobium cryptoxanthini</name>
    <dbReference type="NCBI Taxonomy" id="2934161"/>
    <lineage>
        <taxon>Bacteria</taxon>
        <taxon>Bacillati</taxon>
        <taxon>Actinomycetota</taxon>
        <taxon>Actinomycetes</taxon>
        <taxon>Micrococcales</taxon>
        <taxon>Ornithinimicrobiaceae</taxon>
        <taxon>Ornithinimicrobium</taxon>
    </lineage>
</organism>
<dbReference type="Pfam" id="PF09949">
    <property type="entry name" value="APP1_cat"/>
    <property type="match status" value="1"/>
</dbReference>
<dbReference type="Proteomes" id="UP001056535">
    <property type="component" value="Chromosome"/>
</dbReference>
<feature type="domain" description="Phosphatidate phosphatase APP1 catalytic" evidence="1">
    <location>
        <begin position="157"/>
        <end position="308"/>
    </location>
</feature>
<dbReference type="RefSeq" id="WP_252621125.1">
    <property type="nucleotide sequence ID" value="NZ_CP099490.1"/>
</dbReference>
<dbReference type="InterPro" id="IPR052935">
    <property type="entry name" value="Mg2+_PAP"/>
</dbReference>
<dbReference type="InterPro" id="IPR019236">
    <property type="entry name" value="APP1_cat"/>
</dbReference>
<gene>
    <name evidence="2" type="ORF">NF557_00410</name>
</gene>
<keyword evidence="3" id="KW-1185">Reference proteome</keyword>
<evidence type="ECO:0000313" key="3">
    <source>
        <dbReference type="Proteomes" id="UP001056535"/>
    </source>
</evidence>
<proteinExistence type="predicted"/>
<evidence type="ECO:0000313" key="2">
    <source>
        <dbReference type="EMBL" id="USQ76430.1"/>
    </source>
</evidence>